<dbReference type="GO" id="GO:0003723">
    <property type="term" value="F:RNA binding"/>
    <property type="evidence" value="ECO:0007669"/>
    <property type="project" value="UniProtKB-UniRule"/>
</dbReference>
<gene>
    <name evidence="6 8" type="primary">nusB</name>
    <name evidence="8" type="ORF">NMK_1020</name>
</gene>
<comment type="caution">
    <text evidence="8">The sequence shown here is derived from an EMBL/GenBank/DDBJ whole genome shotgun (WGS) entry which is preliminary data.</text>
</comment>
<dbReference type="PANTHER" id="PTHR11078">
    <property type="entry name" value="N UTILIZATION SUBSTANCE PROTEIN B-RELATED"/>
    <property type="match status" value="1"/>
</dbReference>
<reference evidence="8 9" key="1">
    <citation type="journal article" date="2018" name="Environ. Microbiol.">
        <title>Isolation and genomic characterization of Novimethylophilus kurashikiensis gen. nov. sp. nov., a new lanthanide-dependent methylotrophic species of Methylophilaceae.</title>
        <authorList>
            <person name="Lv H."/>
            <person name="Sahin N."/>
            <person name="Tani A."/>
        </authorList>
    </citation>
    <scope>NUCLEOTIDE SEQUENCE [LARGE SCALE GENOMIC DNA]</scope>
    <source>
        <strain evidence="8 9">La2-4</strain>
    </source>
</reference>
<evidence type="ECO:0000256" key="3">
    <source>
        <dbReference type="ARBA" id="ARBA00022884"/>
    </source>
</evidence>
<dbReference type="AlphaFoldDB" id="A0A2R5F977"/>
<dbReference type="HAMAP" id="MF_00073">
    <property type="entry name" value="NusB"/>
    <property type="match status" value="1"/>
</dbReference>
<dbReference type="SUPFAM" id="SSF48013">
    <property type="entry name" value="NusB-like"/>
    <property type="match status" value="1"/>
</dbReference>
<dbReference type="InterPro" id="IPR011605">
    <property type="entry name" value="NusB_fam"/>
</dbReference>
<evidence type="ECO:0000256" key="2">
    <source>
        <dbReference type="ARBA" id="ARBA00022814"/>
    </source>
</evidence>
<evidence type="ECO:0000313" key="8">
    <source>
        <dbReference type="EMBL" id="GBG13473.1"/>
    </source>
</evidence>
<dbReference type="GO" id="GO:0006353">
    <property type="term" value="P:DNA-templated transcription termination"/>
    <property type="evidence" value="ECO:0007669"/>
    <property type="project" value="UniProtKB-UniRule"/>
</dbReference>
<evidence type="ECO:0000256" key="1">
    <source>
        <dbReference type="ARBA" id="ARBA00005952"/>
    </source>
</evidence>
<evidence type="ECO:0000256" key="5">
    <source>
        <dbReference type="ARBA" id="ARBA00023163"/>
    </source>
</evidence>
<feature type="domain" description="NusB/RsmB/TIM44" evidence="7">
    <location>
        <begin position="16"/>
        <end position="138"/>
    </location>
</feature>
<protein>
    <recommendedName>
        <fullName evidence="6">Transcription antitermination protein NusB</fullName>
    </recommendedName>
    <alternativeName>
        <fullName evidence="6">Antitermination factor NusB</fullName>
    </alternativeName>
</protein>
<dbReference type="InterPro" id="IPR006027">
    <property type="entry name" value="NusB_RsmB_TIM44"/>
</dbReference>
<evidence type="ECO:0000256" key="4">
    <source>
        <dbReference type="ARBA" id="ARBA00023015"/>
    </source>
</evidence>
<dbReference type="InterPro" id="IPR035926">
    <property type="entry name" value="NusB-like_sf"/>
</dbReference>
<dbReference type="EMBL" id="BDOQ01000003">
    <property type="protein sequence ID" value="GBG13473.1"/>
    <property type="molecule type" value="Genomic_DNA"/>
</dbReference>
<keyword evidence="4 6" id="KW-0805">Transcription regulation</keyword>
<dbReference type="NCBIfam" id="TIGR01951">
    <property type="entry name" value="nusB"/>
    <property type="match status" value="1"/>
</dbReference>
<dbReference type="GO" id="GO:0005829">
    <property type="term" value="C:cytosol"/>
    <property type="evidence" value="ECO:0007669"/>
    <property type="project" value="TreeGrafter"/>
</dbReference>
<dbReference type="Gene3D" id="1.10.940.10">
    <property type="entry name" value="NusB-like"/>
    <property type="match status" value="1"/>
</dbReference>
<keyword evidence="5 6" id="KW-0804">Transcription</keyword>
<dbReference type="Pfam" id="PF01029">
    <property type="entry name" value="NusB"/>
    <property type="match status" value="1"/>
</dbReference>
<evidence type="ECO:0000259" key="7">
    <source>
        <dbReference type="Pfam" id="PF01029"/>
    </source>
</evidence>
<keyword evidence="9" id="KW-1185">Reference proteome</keyword>
<dbReference type="PANTHER" id="PTHR11078:SF3">
    <property type="entry name" value="ANTITERMINATION NUSB DOMAIN-CONTAINING PROTEIN"/>
    <property type="match status" value="1"/>
</dbReference>
<sequence length="155" mass="17408">MTTEQDVKPGRNRRLSRELVLKGLYQQFLSGNSTSDILRGMTEDSTYLHADQAYCKTLINGVMENLPGLDAKIAQFIDRKIEELSPIEHAILCIAGYELAFDMSIPYRVAINEAIELAKRYGGADGHKYVNGVLDRLAADLRPEEIQKRRPAPKS</sequence>
<comment type="similarity">
    <text evidence="1 6">Belongs to the NusB family.</text>
</comment>
<keyword evidence="3 6" id="KW-0694">RNA-binding</keyword>
<dbReference type="RefSeq" id="WP_109014672.1">
    <property type="nucleotide sequence ID" value="NZ_BDOQ01000003.1"/>
</dbReference>
<comment type="function">
    <text evidence="6">Involved in transcription antitermination. Required for transcription of ribosomal RNA (rRNA) genes. Binds specifically to the boxA antiterminator sequence of the ribosomal RNA (rrn) operons.</text>
</comment>
<dbReference type="GO" id="GO:0031564">
    <property type="term" value="P:transcription antitermination"/>
    <property type="evidence" value="ECO:0007669"/>
    <property type="project" value="UniProtKB-KW"/>
</dbReference>
<name>A0A2R5F977_9PROT</name>
<organism evidence="8 9">
    <name type="scientific">Novimethylophilus kurashikiensis</name>
    <dbReference type="NCBI Taxonomy" id="1825523"/>
    <lineage>
        <taxon>Bacteria</taxon>
        <taxon>Pseudomonadati</taxon>
        <taxon>Pseudomonadota</taxon>
        <taxon>Betaproteobacteria</taxon>
        <taxon>Nitrosomonadales</taxon>
        <taxon>Methylophilaceae</taxon>
        <taxon>Novimethylophilus</taxon>
    </lineage>
</organism>
<evidence type="ECO:0000256" key="6">
    <source>
        <dbReference type="HAMAP-Rule" id="MF_00073"/>
    </source>
</evidence>
<accession>A0A2R5F977</accession>
<dbReference type="OrthoDB" id="9789556at2"/>
<dbReference type="Proteomes" id="UP000245081">
    <property type="component" value="Unassembled WGS sequence"/>
</dbReference>
<keyword evidence="2 6" id="KW-0889">Transcription antitermination</keyword>
<evidence type="ECO:0000313" key="9">
    <source>
        <dbReference type="Proteomes" id="UP000245081"/>
    </source>
</evidence>
<proteinExistence type="inferred from homology"/>